<evidence type="ECO:0000256" key="1">
    <source>
        <dbReference type="SAM" id="MobiDB-lite"/>
    </source>
</evidence>
<dbReference type="Proteomes" id="UP000199727">
    <property type="component" value="Unassembled WGS sequence"/>
</dbReference>
<dbReference type="EMBL" id="AMKT01000056">
    <property type="protein sequence ID" value="OXG18492.1"/>
    <property type="molecule type" value="Genomic_DNA"/>
</dbReference>
<protein>
    <submittedName>
        <fullName evidence="2">Uncharacterized protein</fullName>
    </submittedName>
</protein>
<evidence type="ECO:0000313" key="2">
    <source>
        <dbReference type="EMBL" id="OXG18492.1"/>
    </source>
</evidence>
<feature type="region of interest" description="Disordered" evidence="1">
    <location>
        <begin position="1"/>
        <end position="45"/>
    </location>
</feature>
<dbReference type="AlphaFoldDB" id="A0A854Q9L6"/>
<organism evidence="2 3">
    <name type="scientific">Cryptococcus neoformans Tu259-1</name>
    <dbReference type="NCBI Taxonomy" id="1230072"/>
    <lineage>
        <taxon>Eukaryota</taxon>
        <taxon>Fungi</taxon>
        <taxon>Dikarya</taxon>
        <taxon>Basidiomycota</taxon>
        <taxon>Agaricomycotina</taxon>
        <taxon>Tremellomycetes</taxon>
        <taxon>Tremellales</taxon>
        <taxon>Cryptococcaceae</taxon>
        <taxon>Cryptococcus</taxon>
        <taxon>Cryptococcus neoformans species complex</taxon>
    </lineage>
</organism>
<name>A0A854Q9L6_CRYNE</name>
<evidence type="ECO:0000313" key="3">
    <source>
        <dbReference type="Proteomes" id="UP000199727"/>
    </source>
</evidence>
<gene>
    <name evidence="2" type="ORF">C361_04617</name>
</gene>
<reference evidence="2 3" key="1">
    <citation type="submission" date="2017-06" db="EMBL/GenBank/DDBJ databases">
        <title>Global population genomics of the pathogenic fungus Cryptococcus neoformans var. grubii.</title>
        <authorList>
            <person name="Cuomo C."/>
            <person name="Litvintseva A."/>
            <person name="Chen Y."/>
            <person name="Young S."/>
            <person name="Zeng Q."/>
            <person name="Chapman S."/>
            <person name="Gujja S."/>
            <person name="Saif S."/>
            <person name="Birren B."/>
        </authorList>
    </citation>
    <scope>NUCLEOTIDE SEQUENCE [LARGE SCALE GENOMIC DNA]</scope>
    <source>
        <strain evidence="2 3">Tu259-1</strain>
    </source>
</reference>
<comment type="caution">
    <text evidence="2">The sequence shown here is derived from an EMBL/GenBank/DDBJ whole genome shotgun (WGS) entry which is preliminary data.</text>
</comment>
<accession>A0A854Q9L6</accession>
<feature type="region of interest" description="Disordered" evidence="1">
    <location>
        <begin position="274"/>
        <end position="307"/>
    </location>
</feature>
<feature type="compositionally biased region" description="Polar residues" evidence="1">
    <location>
        <begin position="1"/>
        <end position="14"/>
    </location>
</feature>
<dbReference type="OrthoDB" id="2575129at2759"/>
<sequence>MSVIHTTGTLSKTVDGSVPELPLRSPRNLVDHSVEETTIYSPPPPYKMQLSVTSPSQPTEDANVLLEGQITCTGEGNTWEGQTRGNSLGADNLETKTSGILYQDKHEKLRHSGCHRWSLDTTDTDLTLVDIPSSPEWSIAKGMRPLLLPSRLQQSSFSISNKSKMANKYTLPRHRPPLGSTYSFMGDKEDITGDRMVRCQRGVIKRARLATDFKSKRKAKEEQIHGAVLCLPPDISLGLSSESDTESEASFHPPIPIPSDVSFALSSLADFLSPSDPPPLLNPKDKKDSSSISCLQAPGSPSKGSEKRMTWMKNMEARLEADSEGNVSVARLVPSATSSTSTGWLPLFLSFFIKRSQHRSKPPKPTPAPNIPLHILLLFLQIISTITRGIKHAVLTGVKVWVVMEVVWRGLDTEV</sequence>
<proteinExistence type="predicted"/>